<organism evidence="3 4">
    <name type="scientific">Leeuwenhoekiella palythoae</name>
    <dbReference type="NCBI Taxonomy" id="573501"/>
    <lineage>
        <taxon>Bacteria</taxon>
        <taxon>Pseudomonadati</taxon>
        <taxon>Bacteroidota</taxon>
        <taxon>Flavobacteriia</taxon>
        <taxon>Flavobacteriales</taxon>
        <taxon>Flavobacteriaceae</taxon>
        <taxon>Leeuwenhoekiella</taxon>
    </lineage>
</organism>
<dbReference type="Proteomes" id="UP000290037">
    <property type="component" value="Unassembled WGS sequence"/>
</dbReference>
<keyword evidence="1" id="KW-0732">Signal</keyword>
<protein>
    <recommendedName>
        <fullName evidence="6">MORN repeat variant</fullName>
    </recommendedName>
</protein>
<reference evidence="2 5" key="3">
    <citation type="submission" date="2018-07" db="EMBL/GenBank/DDBJ databases">
        <title>Leeuwenhoekiella genomics.</title>
        <authorList>
            <person name="Tahon G."/>
            <person name="Willems A."/>
        </authorList>
    </citation>
    <scope>NUCLEOTIDE SEQUENCE [LARGE SCALE GENOMIC DNA]</scope>
    <source>
        <strain evidence="2 5">LMG 24856</strain>
    </source>
</reference>
<proteinExistence type="predicted"/>
<dbReference type="RefSeq" id="WP_072984655.1">
    <property type="nucleotide sequence ID" value="NZ_FQXT01000006.1"/>
</dbReference>
<evidence type="ECO:0000313" key="3">
    <source>
        <dbReference type="EMBL" id="SHI24269.1"/>
    </source>
</evidence>
<evidence type="ECO:0000313" key="2">
    <source>
        <dbReference type="EMBL" id="RXG27773.1"/>
    </source>
</evidence>
<evidence type="ECO:0000313" key="5">
    <source>
        <dbReference type="Proteomes" id="UP000290037"/>
    </source>
</evidence>
<accession>A0A1M5ZJF7</accession>
<evidence type="ECO:0000256" key="1">
    <source>
        <dbReference type="SAM" id="SignalP"/>
    </source>
</evidence>
<feature type="signal peptide" evidence="1">
    <location>
        <begin position="1"/>
        <end position="20"/>
    </location>
</feature>
<reference evidence="4" key="1">
    <citation type="submission" date="2016-11" db="EMBL/GenBank/DDBJ databases">
        <authorList>
            <person name="Varghese N."/>
            <person name="Submissions S."/>
        </authorList>
    </citation>
    <scope>NUCLEOTIDE SEQUENCE [LARGE SCALE GENOMIC DNA]</scope>
    <source>
        <strain evidence="4">DSM 19859</strain>
    </source>
</reference>
<keyword evidence="5" id="KW-1185">Reference proteome</keyword>
<dbReference type="Proteomes" id="UP000184240">
    <property type="component" value="Unassembled WGS sequence"/>
</dbReference>
<feature type="chain" id="PRO_5012703019" description="MORN repeat variant" evidence="1">
    <location>
        <begin position="21"/>
        <end position="181"/>
    </location>
</feature>
<dbReference type="EMBL" id="QOVN01000006">
    <property type="protein sequence ID" value="RXG27773.1"/>
    <property type="molecule type" value="Genomic_DNA"/>
</dbReference>
<sequence length="181" mass="20412">MKRTLLFLAVSFVVGVSAQANERLQGQTRTANTASKLQLEPVVFIERGVEFLVYPDGTLDFNLPPASISLNGRRVNQIYYNPNSVYGSNQAYRKGYIQYNRNGQVAQIGNLNIDYHRNGSVEKIGDIALTYKKGRLAKIGNLKMHYDRSGRIYKQTGTISKAYKVHGVRSQTVYSTRSRRS</sequence>
<evidence type="ECO:0000313" key="4">
    <source>
        <dbReference type="Proteomes" id="UP000184240"/>
    </source>
</evidence>
<dbReference type="STRING" id="573501.SAMN04487999_3138"/>
<dbReference type="OrthoDB" id="750023at2"/>
<reference evidence="3" key="2">
    <citation type="submission" date="2016-11" db="EMBL/GenBank/DDBJ databases">
        <authorList>
            <person name="Jaros S."/>
            <person name="Januszkiewicz K."/>
            <person name="Wedrychowicz H."/>
        </authorList>
    </citation>
    <scope>NUCLEOTIDE SEQUENCE [LARGE SCALE GENOMIC DNA]</scope>
    <source>
        <strain evidence="3">DSM 19859</strain>
    </source>
</reference>
<dbReference type="EMBL" id="FQXT01000006">
    <property type="protein sequence ID" value="SHI24269.1"/>
    <property type="molecule type" value="Genomic_DNA"/>
</dbReference>
<name>A0A1M5ZJF7_9FLAO</name>
<evidence type="ECO:0008006" key="6">
    <source>
        <dbReference type="Google" id="ProtNLM"/>
    </source>
</evidence>
<gene>
    <name evidence="2" type="ORF">DSM01_2891</name>
    <name evidence="3" type="ORF">SAMN04487999_3138</name>
</gene>
<dbReference type="AlphaFoldDB" id="A0A1M5ZJF7"/>